<evidence type="ECO:0000313" key="3">
    <source>
        <dbReference type="Proteomes" id="UP000030302"/>
    </source>
</evidence>
<dbReference type="AlphaFoldDB" id="A0A0A1FDU1"/>
<keyword evidence="3" id="KW-1185">Reference proteome</keyword>
<dbReference type="OrthoDB" id="9987524at2"/>
<protein>
    <recommendedName>
        <fullName evidence="4">FlxA-like family protein</fullName>
    </recommendedName>
</protein>
<dbReference type="HOGENOM" id="CLU_2104807_0_0_4"/>
<evidence type="ECO:0008006" key="4">
    <source>
        <dbReference type="Google" id="ProtNLM"/>
    </source>
</evidence>
<evidence type="ECO:0000256" key="1">
    <source>
        <dbReference type="SAM" id="MobiDB-lite"/>
    </source>
</evidence>
<name>A0A0A1FDU1_9BURK</name>
<reference evidence="3" key="1">
    <citation type="journal article" date="2014" name="Soil Biol. Biochem.">
        <title>Structure and function of bacterial communities in ageing soils: Insights from the Mendocino ecological staircase.</title>
        <authorList>
            <person name="Uroz S."/>
            <person name="Tech J.J."/>
            <person name="Sawaya N.A."/>
            <person name="Frey-Klett P."/>
            <person name="Leveau J.H.J."/>
        </authorList>
    </citation>
    <scope>NUCLEOTIDE SEQUENCE [LARGE SCALE GENOMIC DNA]</scope>
    <source>
        <strain evidence="3">Cal35</strain>
    </source>
</reference>
<proteinExistence type="predicted"/>
<organism evidence="2 3">
    <name type="scientific">Collimonas arenae</name>
    <dbReference type="NCBI Taxonomy" id="279058"/>
    <lineage>
        <taxon>Bacteria</taxon>
        <taxon>Pseudomonadati</taxon>
        <taxon>Pseudomonadota</taxon>
        <taxon>Betaproteobacteria</taxon>
        <taxon>Burkholderiales</taxon>
        <taxon>Oxalobacteraceae</taxon>
        <taxon>Collimonas</taxon>
    </lineage>
</organism>
<evidence type="ECO:0000313" key="2">
    <source>
        <dbReference type="EMBL" id="AIY42918.1"/>
    </source>
</evidence>
<gene>
    <name evidence="2" type="ORF">LT85_3760</name>
</gene>
<dbReference type="EMBL" id="CP009962">
    <property type="protein sequence ID" value="AIY42918.1"/>
    <property type="molecule type" value="Genomic_DNA"/>
</dbReference>
<feature type="region of interest" description="Disordered" evidence="1">
    <location>
        <begin position="80"/>
        <end position="115"/>
    </location>
</feature>
<dbReference type="KEGG" id="care:LT85_3760"/>
<dbReference type="Proteomes" id="UP000030302">
    <property type="component" value="Chromosome"/>
</dbReference>
<dbReference type="RefSeq" id="WP_038491829.1">
    <property type="nucleotide sequence ID" value="NZ_CP009962.1"/>
</dbReference>
<sequence length="115" mass="12403">MKINSAHAAAPSPANTASQIAALQKQLANLQKQLMTVLKEIPAPGEEELADMRVKGLQLQITSIEMEISRLSQMAAVPELSDTQQASIEDKLNDQPTQRQKHPTASAGGNVDLYV</sequence>
<accession>A0A0A1FDU1</accession>